<feature type="domain" description="UvrD-like helicase C-terminal" evidence="12">
    <location>
        <begin position="250"/>
        <end position="520"/>
    </location>
</feature>
<dbReference type="EMBL" id="MWAK01000176">
    <property type="protein sequence ID" value="OPZ91445.1"/>
    <property type="molecule type" value="Genomic_DNA"/>
</dbReference>
<dbReference type="Gene3D" id="3.40.50.300">
    <property type="entry name" value="P-loop containing nucleotide triphosphate hydrolases"/>
    <property type="match status" value="2"/>
</dbReference>
<dbReference type="GO" id="GO:0005829">
    <property type="term" value="C:cytosol"/>
    <property type="evidence" value="ECO:0007669"/>
    <property type="project" value="TreeGrafter"/>
</dbReference>
<dbReference type="PROSITE" id="PS51198">
    <property type="entry name" value="UVRD_HELICASE_ATP_BIND"/>
    <property type="match status" value="1"/>
</dbReference>
<organism evidence="13 14">
    <name type="scientific">candidate division TA06 bacterium ADurb.Bin417</name>
    <dbReference type="NCBI Taxonomy" id="1852828"/>
    <lineage>
        <taxon>Bacteria</taxon>
        <taxon>Bacteria division TA06</taxon>
    </lineage>
</organism>
<evidence type="ECO:0000256" key="4">
    <source>
        <dbReference type="ARBA" id="ARBA00022806"/>
    </source>
</evidence>
<keyword evidence="4 10" id="KW-0347">Helicase</keyword>
<comment type="catalytic activity">
    <reaction evidence="7">
        <text>Couples ATP hydrolysis with the unwinding of duplex DNA by translocating in the 3'-5' direction.</text>
        <dbReference type="EC" id="5.6.2.4"/>
    </reaction>
</comment>
<dbReference type="GO" id="GO:0003677">
    <property type="term" value="F:DNA binding"/>
    <property type="evidence" value="ECO:0007669"/>
    <property type="project" value="InterPro"/>
</dbReference>
<keyword evidence="2 10" id="KW-0547">Nucleotide-binding</keyword>
<comment type="catalytic activity">
    <reaction evidence="9">
        <text>ATP + H2O = ADP + phosphate + H(+)</text>
        <dbReference type="Rhea" id="RHEA:13065"/>
        <dbReference type="ChEBI" id="CHEBI:15377"/>
        <dbReference type="ChEBI" id="CHEBI:15378"/>
        <dbReference type="ChEBI" id="CHEBI:30616"/>
        <dbReference type="ChEBI" id="CHEBI:43474"/>
        <dbReference type="ChEBI" id="CHEBI:456216"/>
        <dbReference type="EC" id="5.6.2.4"/>
    </reaction>
</comment>
<evidence type="ECO:0000313" key="14">
    <source>
        <dbReference type="Proteomes" id="UP000485484"/>
    </source>
</evidence>
<proteinExistence type="inferred from homology"/>
<evidence type="ECO:0000256" key="9">
    <source>
        <dbReference type="ARBA" id="ARBA00048988"/>
    </source>
</evidence>
<dbReference type="GO" id="GO:0005524">
    <property type="term" value="F:ATP binding"/>
    <property type="evidence" value="ECO:0007669"/>
    <property type="project" value="UniProtKB-UniRule"/>
</dbReference>
<dbReference type="Pfam" id="PF13361">
    <property type="entry name" value="UvrD_C"/>
    <property type="match status" value="2"/>
</dbReference>
<evidence type="ECO:0000256" key="8">
    <source>
        <dbReference type="ARBA" id="ARBA00034808"/>
    </source>
</evidence>
<reference evidence="13 14" key="1">
    <citation type="submission" date="2017-02" db="EMBL/GenBank/DDBJ databases">
        <title>Delving into the versatile metabolic prowess of the omnipresent phylum Bacteroidetes.</title>
        <authorList>
            <person name="Nobu M.K."/>
            <person name="Mei R."/>
            <person name="Narihiro T."/>
            <person name="Kuroda K."/>
            <person name="Liu W.-T."/>
        </authorList>
    </citation>
    <scope>NUCLEOTIDE SEQUENCE [LARGE SCALE GENOMIC DNA]</scope>
    <source>
        <strain evidence="13">ADurb.Bin417</strain>
    </source>
</reference>
<keyword evidence="5 10" id="KW-0067">ATP-binding</keyword>
<dbReference type="EC" id="5.6.2.4" evidence="8"/>
<evidence type="ECO:0000256" key="3">
    <source>
        <dbReference type="ARBA" id="ARBA00022801"/>
    </source>
</evidence>
<dbReference type="PANTHER" id="PTHR11070:SF3">
    <property type="entry name" value="DNA 3'-5' HELICASE"/>
    <property type="match status" value="1"/>
</dbReference>
<dbReference type="GO" id="GO:0016887">
    <property type="term" value="F:ATP hydrolysis activity"/>
    <property type="evidence" value="ECO:0007669"/>
    <property type="project" value="RHEA"/>
</dbReference>
<evidence type="ECO:0000259" key="11">
    <source>
        <dbReference type="PROSITE" id="PS51198"/>
    </source>
</evidence>
<dbReference type="CDD" id="cd17932">
    <property type="entry name" value="DEXQc_UvrD"/>
    <property type="match status" value="1"/>
</dbReference>
<evidence type="ECO:0000256" key="6">
    <source>
        <dbReference type="ARBA" id="ARBA00023235"/>
    </source>
</evidence>
<dbReference type="GO" id="GO:0000725">
    <property type="term" value="P:recombinational repair"/>
    <property type="evidence" value="ECO:0007669"/>
    <property type="project" value="TreeGrafter"/>
</dbReference>
<keyword evidence="3 10" id="KW-0378">Hydrolase</keyword>
<protein>
    <recommendedName>
        <fullName evidence="8">DNA 3'-5' helicase</fullName>
        <ecNumber evidence="8">5.6.2.4</ecNumber>
    </recommendedName>
</protein>
<evidence type="ECO:0000256" key="10">
    <source>
        <dbReference type="PROSITE-ProRule" id="PRU00560"/>
    </source>
</evidence>
<evidence type="ECO:0000256" key="7">
    <source>
        <dbReference type="ARBA" id="ARBA00034617"/>
    </source>
</evidence>
<sequence>MAFLLSQFIPPDRILLLTFTNKAAREMLRRVELLLGRYPTGLVGGTFHHAGNLALRRYADRIGYRRNFTILDRSDSKDCLAEVVGEMRLGKERYFPKADVLQGIISFSVNSCQDLAAVLDRQYPYLARFQSEIERAAAAYQARKLAANSMDYDDLLSQWNRLLVYCPEARDYFQDRFRSILVDEYQDTNRLQFEILKSLAGRHGNLMVVGDDAQSIYSFRAAEVRNTLDFKKFFPGARIARLETNYRSVPEILELANRSIAHNQNQFPKELKSTRPAGPRPVLVVTQNAFSEARFVAQRLLELREEGTALSDIAVLFRARYQVTELELELAARGIPYLIRGGIRFYEQAHIKDVLAYLKLLVNDRDELAWRRILLQLDGIGPGYFRRFWSRVSAAPVPMETFLEPDSSSGLPFRSRPGFAGLQKLFRELRRDEYAGQPAAQIKAVLEGDYRSYCLSNYTDGPERLREIEELARIALQAENTERFLAETVMGENFKGESFDGNGGEEQEMLTLSTIHQAKGLEWKAVFIISLADGRFPFARALEEPEGLEEERRLFYVAITRAKQYLYLMQPVIEYGWEGNQVQRLSTFVQELPESDYETWLAGDSNGSAG</sequence>
<dbReference type="InterPro" id="IPR014017">
    <property type="entry name" value="DNA_helicase_UvrD-like_C"/>
</dbReference>
<dbReference type="Gene3D" id="1.10.486.10">
    <property type="entry name" value="PCRA, domain 4"/>
    <property type="match status" value="1"/>
</dbReference>
<comment type="caution">
    <text evidence="13">The sequence shown here is derived from an EMBL/GenBank/DDBJ whole genome shotgun (WGS) entry which is preliminary data.</text>
</comment>
<dbReference type="Gene3D" id="1.10.10.160">
    <property type="match status" value="1"/>
</dbReference>
<comment type="similarity">
    <text evidence="1">Belongs to the helicase family. UvrD subfamily.</text>
</comment>
<dbReference type="InterPro" id="IPR013986">
    <property type="entry name" value="DExx_box_DNA_helicase_dom_sf"/>
</dbReference>
<evidence type="ECO:0000313" key="13">
    <source>
        <dbReference type="EMBL" id="OPZ91445.1"/>
    </source>
</evidence>
<evidence type="ECO:0000259" key="12">
    <source>
        <dbReference type="PROSITE" id="PS51217"/>
    </source>
</evidence>
<keyword evidence="6" id="KW-0413">Isomerase</keyword>
<dbReference type="Proteomes" id="UP000485484">
    <property type="component" value="Unassembled WGS sequence"/>
</dbReference>
<dbReference type="InterPro" id="IPR027417">
    <property type="entry name" value="P-loop_NTPase"/>
</dbReference>
<feature type="domain" description="UvrD-like helicase ATP-binding" evidence="11">
    <location>
        <begin position="1"/>
        <end position="249"/>
    </location>
</feature>
<gene>
    <name evidence="13" type="primary">pcrA</name>
    <name evidence="13" type="ORF">BWY73_01090</name>
</gene>
<dbReference type="AlphaFoldDB" id="A0A1V5ME95"/>
<dbReference type="PANTHER" id="PTHR11070">
    <property type="entry name" value="UVRD / RECB / PCRA DNA HELICASE FAMILY MEMBER"/>
    <property type="match status" value="1"/>
</dbReference>
<evidence type="ECO:0000256" key="2">
    <source>
        <dbReference type="ARBA" id="ARBA00022741"/>
    </source>
</evidence>
<dbReference type="InterPro" id="IPR014016">
    <property type="entry name" value="UvrD-like_ATP-bd"/>
</dbReference>
<dbReference type="GO" id="GO:0043138">
    <property type="term" value="F:3'-5' DNA helicase activity"/>
    <property type="evidence" value="ECO:0007669"/>
    <property type="project" value="UniProtKB-EC"/>
</dbReference>
<dbReference type="PROSITE" id="PS51217">
    <property type="entry name" value="UVRD_HELICASE_CTER"/>
    <property type="match status" value="1"/>
</dbReference>
<evidence type="ECO:0000256" key="5">
    <source>
        <dbReference type="ARBA" id="ARBA00022840"/>
    </source>
</evidence>
<name>A0A1V5ME95_UNCT6</name>
<dbReference type="InterPro" id="IPR000212">
    <property type="entry name" value="DNA_helicase_UvrD/REP"/>
</dbReference>
<dbReference type="Pfam" id="PF00580">
    <property type="entry name" value="UvrD-helicase"/>
    <property type="match status" value="1"/>
</dbReference>
<dbReference type="SUPFAM" id="SSF52540">
    <property type="entry name" value="P-loop containing nucleoside triphosphate hydrolases"/>
    <property type="match status" value="1"/>
</dbReference>
<evidence type="ECO:0000256" key="1">
    <source>
        <dbReference type="ARBA" id="ARBA00009922"/>
    </source>
</evidence>
<comment type="caution">
    <text evidence="10">Lacks conserved residue(s) required for the propagation of feature annotation.</text>
</comment>
<accession>A0A1V5ME95</accession>